<gene>
    <name evidence="1" type="ORF">BCL64_1126</name>
</gene>
<accession>A0A2T0VK83</accession>
<keyword evidence="2" id="KW-1185">Reference proteome</keyword>
<reference evidence="1 2" key="1">
    <citation type="submission" date="2018-03" db="EMBL/GenBank/DDBJ databases">
        <title>Comparative analysis of microorganisms from saline springs in Andes Mountain Range, Colombia.</title>
        <authorList>
            <person name="Rubin E."/>
        </authorList>
    </citation>
    <scope>NUCLEOTIDE SEQUENCE [LARGE SCALE GENOMIC DNA]</scope>
    <source>
        <strain evidence="1 2">USBA 854</strain>
    </source>
</reference>
<proteinExistence type="predicted"/>
<dbReference type="AlphaFoldDB" id="A0A2T0VK83"/>
<dbReference type="InterPro" id="IPR032581">
    <property type="entry name" value="DUF4917"/>
</dbReference>
<dbReference type="EMBL" id="PVTM01000012">
    <property type="protein sequence ID" value="PRY70640.1"/>
    <property type="molecule type" value="Genomic_DNA"/>
</dbReference>
<sequence>MPFEIRPWSEISDRFNDTLLLGNGASIAVDDRFRYQSLKQHAIDNGLFNTDVQSLFDFFHTDDFELILRIVWQATNVNKALEIDDQKTEQSYRHVRDCLIAAVRNIHPEHGAVSDKLPEIAKYMKGFKKIVSLNYDLIVYWAMMYGNELKNRHMFKDCFVGSEFDDDWSRFGDAYGNHDSCSLVFYPHGNLIFARDKLENERKISSGADGLLESVLQKWERGSYVPLFVSEGTKQQKQKSIQSSYYLNTVYREVLTSVQDSLVVFGWGVGEHDLHIIERAAKSNVRRIAFSVFGDDQGYCNRVSQLVRDEFQQPCEVFFFDAESLECWTNA</sequence>
<comment type="caution">
    <text evidence="1">The sequence shown here is derived from an EMBL/GenBank/DDBJ whole genome shotgun (WGS) entry which is preliminary data.</text>
</comment>
<evidence type="ECO:0000313" key="2">
    <source>
        <dbReference type="Proteomes" id="UP000239896"/>
    </source>
</evidence>
<organism evidence="1 2">
    <name type="scientific">Halomonas ventosae</name>
    <dbReference type="NCBI Taxonomy" id="229007"/>
    <lineage>
        <taxon>Bacteria</taxon>
        <taxon>Pseudomonadati</taxon>
        <taxon>Pseudomonadota</taxon>
        <taxon>Gammaproteobacteria</taxon>
        <taxon>Oceanospirillales</taxon>
        <taxon>Halomonadaceae</taxon>
        <taxon>Halomonas</taxon>
    </lineage>
</organism>
<name>A0A2T0VK83_9GAMM</name>
<dbReference type="Pfam" id="PF16263">
    <property type="entry name" value="DUF4917"/>
    <property type="match status" value="1"/>
</dbReference>
<evidence type="ECO:0000313" key="1">
    <source>
        <dbReference type="EMBL" id="PRY70640.1"/>
    </source>
</evidence>
<dbReference type="RefSeq" id="WP_106231454.1">
    <property type="nucleotide sequence ID" value="NZ_PVTM01000012.1"/>
</dbReference>
<dbReference type="Proteomes" id="UP000239896">
    <property type="component" value="Unassembled WGS sequence"/>
</dbReference>
<protein>
    <submittedName>
        <fullName evidence="1">Uncharacterized protein DUF4917</fullName>
    </submittedName>
</protein>